<dbReference type="Gene3D" id="2.60.40.3210">
    <property type="entry name" value="Zona pellucida, ZP-N domain"/>
    <property type="match status" value="1"/>
</dbReference>
<protein>
    <submittedName>
        <fullName evidence="2">Putative ZP domain-containing protein LOC729800</fullName>
    </submittedName>
</protein>
<dbReference type="InterPro" id="IPR055356">
    <property type="entry name" value="ZP-N"/>
</dbReference>
<feature type="domain" description="ZP" evidence="1">
    <location>
        <begin position="3"/>
        <end position="59"/>
    </location>
</feature>
<proteinExistence type="predicted"/>
<dbReference type="EMBL" id="KK719550">
    <property type="protein sequence ID" value="KFO64147.1"/>
    <property type="molecule type" value="Genomic_DNA"/>
</dbReference>
<feature type="non-terminal residue" evidence="2">
    <location>
        <position position="59"/>
    </location>
</feature>
<reference evidence="2 3" key="1">
    <citation type="submission" date="2014-04" db="EMBL/GenBank/DDBJ databases">
        <title>Genome evolution of avian class.</title>
        <authorList>
            <person name="Zhang G."/>
            <person name="Li C."/>
        </authorList>
    </citation>
    <scope>NUCLEOTIDE SEQUENCE [LARGE SCALE GENOMIC DNA]</scope>
    <source>
        <strain evidence="2">BGI_N302</strain>
    </source>
</reference>
<dbReference type="InterPro" id="IPR001507">
    <property type="entry name" value="ZP_dom"/>
</dbReference>
<sequence>ALLCLPTYMHAVVNRHYLQSQGYSMGSISLEDPSCRPKITSTEVIFNISYSNCGTRRQV</sequence>
<dbReference type="Proteomes" id="UP000052976">
    <property type="component" value="Unassembled WGS sequence"/>
</dbReference>
<organism evidence="2 3">
    <name type="scientific">Corvus brachyrhynchos</name>
    <name type="common">American crow</name>
    <dbReference type="NCBI Taxonomy" id="85066"/>
    <lineage>
        <taxon>Eukaryota</taxon>
        <taxon>Metazoa</taxon>
        <taxon>Chordata</taxon>
        <taxon>Craniata</taxon>
        <taxon>Vertebrata</taxon>
        <taxon>Euteleostomi</taxon>
        <taxon>Archelosauria</taxon>
        <taxon>Archosauria</taxon>
        <taxon>Dinosauria</taxon>
        <taxon>Saurischia</taxon>
        <taxon>Theropoda</taxon>
        <taxon>Coelurosauria</taxon>
        <taxon>Aves</taxon>
        <taxon>Neognathae</taxon>
        <taxon>Neoaves</taxon>
        <taxon>Telluraves</taxon>
        <taxon>Australaves</taxon>
        <taxon>Passeriformes</taxon>
        <taxon>Corvoidea</taxon>
        <taxon>Corvidae</taxon>
        <taxon>Corvus</taxon>
    </lineage>
</organism>
<dbReference type="AlphaFoldDB" id="A0A091F5P2"/>
<evidence type="ECO:0000259" key="1">
    <source>
        <dbReference type="PROSITE" id="PS51034"/>
    </source>
</evidence>
<accession>A0A091F5P2</accession>
<keyword evidence="3" id="KW-1185">Reference proteome</keyword>
<gene>
    <name evidence="2" type="ORF">N302_11677</name>
</gene>
<dbReference type="Pfam" id="PF23344">
    <property type="entry name" value="ZP-N"/>
    <property type="match status" value="1"/>
</dbReference>
<name>A0A091F5P2_CORBR</name>
<evidence type="ECO:0000313" key="2">
    <source>
        <dbReference type="EMBL" id="KFO64147.1"/>
    </source>
</evidence>
<dbReference type="PROSITE" id="PS51034">
    <property type="entry name" value="ZP_2"/>
    <property type="match status" value="1"/>
</dbReference>
<evidence type="ECO:0000313" key="3">
    <source>
        <dbReference type="Proteomes" id="UP000052976"/>
    </source>
</evidence>
<feature type="non-terminal residue" evidence="2">
    <location>
        <position position="1"/>
    </location>
</feature>